<protein>
    <submittedName>
        <fullName evidence="2">Uncharacterized protein</fullName>
    </submittedName>
</protein>
<evidence type="ECO:0000313" key="3">
    <source>
        <dbReference type="Proteomes" id="UP001497480"/>
    </source>
</evidence>
<evidence type="ECO:0000256" key="1">
    <source>
        <dbReference type="SAM" id="SignalP"/>
    </source>
</evidence>
<gene>
    <name evidence="2" type="ORF">LLUT_LOCUS22278</name>
</gene>
<evidence type="ECO:0000313" key="2">
    <source>
        <dbReference type="EMBL" id="CAL0321218.1"/>
    </source>
</evidence>
<dbReference type="Proteomes" id="UP001497480">
    <property type="component" value="Unassembled WGS sequence"/>
</dbReference>
<dbReference type="EMBL" id="CAXHTB010000015">
    <property type="protein sequence ID" value="CAL0321218.1"/>
    <property type="molecule type" value="Genomic_DNA"/>
</dbReference>
<organism evidence="2 3">
    <name type="scientific">Lupinus luteus</name>
    <name type="common">European yellow lupine</name>
    <dbReference type="NCBI Taxonomy" id="3873"/>
    <lineage>
        <taxon>Eukaryota</taxon>
        <taxon>Viridiplantae</taxon>
        <taxon>Streptophyta</taxon>
        <taxon>Embryophyta</taxon>
        <taxon>Tracheophyta</taxon>
        <taxon>Spermatophyta</taxon>
        <taxon>Magnoliopsida</taxon>
        <taxon>eudicotyledons</taxon>
        <taxon>Gunneridae</taxon>
        <taxon>Pentapetalae</taxon>
        <taxon>rosids</taxon>
        <taxon>fabids</taxon>
        <taxon>Fabales</taxon>
        <taxon>Fabaceae</taxon>
        <taxon>Papilionoideae</taxon>
        <taxon>50 kb inversion clade</taxon>
        <taxon>genistoids sensu lato</taxon>
        <taxon>core genistoids</taxon>
        <taxon>Genisteae</taxon>
        <taxon>Lupinus</taxon>
    </lineage>
</organism>
<accession>A0AAV1XIQ6</accession>
<name>A0AAV1XIQ6_LUPLU</name>
<sequence>MNLSRLQHTRCLLVVLLCLKGQQLCLLSQGRYEPMLLVKYGCYTNFVKIAFIYNKSCISSM</sequence>
<dbReference type="AlphaFoldDB" id="A0AAV1XIQ6"/>
<keyword evidence="3" id="KW-1185">Reference proteome</keyword>
<comment type="caution">
    <text evidence="2">The sequence shown here is derived from an EMBL/GenBank/DDBJ whole genome shotgun (WGS) entry which is preliminary data.</text>
</comment>
<reference evidence="2 3" key="1">
    <citation type="submission" date="2024-03" db="EMBL/GenBank/DDBJ databases">
        <authorList>
            <person name="Martinez-Hernandez J."/>
        </authorList>
    </citation>
    <scope>NUCLEOTIDE SEQUENCE [LARGE SCALE GENOMIC DNA]</scope>
</reference>
<feature type="chain" id="PRO_5043920476" evidence="1">
    <location>
        <begin position="28"/>
        <end position="61"/>
    </location>
</feature>
<feature type="signal peptide" evidence="1">
    <location>
        <begin position="1"/>
        <end position="27"/>
    </location>
</feature>
<proteinExistence type="predicted"/>
<keyword evidence="1" id="KW-0732">Signal</keyword>